<evidence type="ECO:0000313" key="2">
    <source>
        <dbReference type="Proteomes" id="UP000288805"/>
    </source>
</evidence>
<sequence length="72" mass="8474">MDCIMFINGCINSETTKRVKVPYFAARMISKQMEATWLFPLLGQSYQAHNLTKYKNRTMRMRVAMTSSNWMT</sequence>
<dbReference type="PANTHER" id="PTHR46578:SF1">
    <property type="entry name" value="ARM-REPEAT_TETRATRICOPEPTIDE REPEAT (TPR)-LIKE PROTEIN"/>
    <property type="match status" value="1"/>
</dbReference>
<organism evidence="1 2">
    <name type="scientific">Vitis vinifera</name>
    <name type="common">Grape</name>
    <dbReference type="NCBI Taxonomy" id="29760"/>
    <lineage>
        <taxon>Eukaryota</taxon>
        <taxon>Viridiplantae</taxon>
        <taxon>Streptophyta</taxon>
        <taxon>Embryophyta</taxon>
        <taxon>Tracheophyta</taxon>
        <taxon>Spermatophyta</taxon>
        <taxon>Magnoliopsida</taxon>
        <taxon>eudicotyledons</taxon>
        <taxon>Gunneridae</taxon>
        <taxon>Pentapetalae</taxon>
        <taxon>rosids</taxon>
        <taxon>Vitales</taxon>
        <taxon>Vitaceae</taxon>
        <taxon>Viteae</taxon>
        <taxon>Vitis</taxon>
    </lineage>
</organism>
<dbReference type="PANTHER" id="PTHR46578">
    <property type="entry name" value="ARM-REPEAT/TETRATRICOPEPTIDE REPEAT (TPR)-LIKE PROTEIN"/>
    <property type="match status" value="1"/>
</dbReference>
<dbReference type="OrthoDB" id="1872379at2759"/>
<gene>
    <name evidence="1" type="ORF">CK203_024870</name>
</gene>
<accession>A0A438ITG7</accession>
<dbReference type="EMBL" id="QGNW01000084">
    <property type="protein sequence ID" value="RVX00029.1"/>
    <property type="molecule type" value="Genomic_DNA"/>
</dbReference>
<protein>
    <submittedName>
        <fullName evidence="1">Uncharacterized protein</fullName>
    </submittedName>
</protein>
<reference evidence="1 2" key="1">
    <citation type="journal article" date="2018" name="PLoS Genet.">
        <title>Population sequencing reveals clonal diversity and ancestral inbreeding in the grapevine cultivar Chardonnay.</title>
        <authorList>
            <person name="Roach M.J."/>
            <person name="Johnson D.L."/>
            <person name="Bohlmann J."/>
            <person name="van Vuuren H.J."/>
            <person name="Jones S.J."/>
            <person name="Pretorius I.S."/>
            <person name="Schmidt S.A."/>
            <person name="Borneman A.R."/>
        </authorList>
    </citation>
    <scope>NUCLEOTIDE SEQUENCE [LARGE SCALE GENOMIC DNA]</scope>
    <source>
        <strain evidence="2">cv. Chardonnay</strain>
        <tissue evidence="1">Leaf</tissue>
    </source>
</reference>
<name>A0A438ITG7_VITVI</name>
<dbReference type="Proteomes" id="UP000288805">
    <property type="component" value="Unassembled WGS sequence"/>
</dbReference>
<proteinExistence type="predicted"/>
<evidence type="ECO:0000313" key="1">
    <source>
        <dbReference type="EMBL" id="RVX00029.1"/>
    </source>
</evidence>
<dbReference type="AlphaFoldDB" id="A0A438ITG7"/>
<comment type="caution">
    <text evidence="1">The sequence shown here is derived from an EMBL/GenBank/DDBJ whole genome shotgun (WGS) entry which is preliminary data.</text>
</comment>